<evidence type="ECO:0000256" key="1">
    <source>
        <dbReference type="ARBA" id="ARBA00022679"/>
    </source>
</evidence>
<dbReference type="CDD" id="cd01449">
    <property type="entry name" value="TST_Repeat_2"/>
    <property type="match status" value="1"/>
</dbReference>
<dbReference type="FunFam" id="3.40.250.10:FF:000043">
    <property type="entry name" value="Sulfurtransferase"/>
    <property type="match status" value="1"/>
</dbReference>
<dbReference type="Gene3D" id="3.40.250.10">
    <property type="entry name" value="Rhodanese-like domain"/>
    <property type="match status" value="3"/>
</dbReference>
<feature type="region of interest" description="Disordered" evidence="4">
    <location>
        <begin position="447"/>
        <end position="527"/>
    </location>
</feature>
<evidence type="ECO:0000256" key="3">
    <source>
        <dbReference type="RuleBase" id="RU000507"/>
    </source>
</evidence>
<dbReference type="FunFam" id="3.40.250.10:FF:000041">
    <property type="entry name" value="Sulfurtransferase"/>
    <property type="match status" value="1"/>
</dbReference>
<keyword evidence="5" id="KW-0732">Signal</keyword>
<evidence type="ECO:0000313" key="7">
    <source>
        <dbReference type="EMBL" id="VFS18444.1"/>
    </source>
</evidence>
<feature type="compositionally biased region" description="Basic and acidic residues" evidence="4">
    <location>
        <begin position="518"/>
        <end position="527"/>
    </location>
</feature>
<feature type="domain" description="Rhodanese" evidence="6">
    <location>
        <begin position="304"/>
        <end position="425"/>
    </location>
</feature>
<dbReference type="PANTHER" id="PTHR11364:SF27">
    <property type="entry name" value="SULFURTRANSFERASE"/>
    <property type="match status" value="1"/>
</dbReference>
<dbReference type="InterPro" id="IPR001763">
    <property type="entry name" value="Rhodanese-like_dom"/>
</dbReference>
<feature type="compositionally biased region" description="Basic residues" evidence="4">
    <location>
        <begin position="454"/>
        <end position="475"/>
    </location>
</feature>
<evidence type="ECO:0000256" key="5">
    <source>
        <dbReference type="SAM" id="SignalP"/>
    </source>
</evidence>
<sequence>MKRVSQMTALAMALGLACASSWAAELAKPLTLDQLQQQNGKAIDTRPSAFYNGWPQTLNGPSGHEPAALNLSASWLDKMSTEQLNEWIKQHNLKADAPVALYGNDKDVDAVKTRLQKAGFTHISILSDALSEPSRLQKLPHFEQLVYPQWLHDLQQGKEVTAKPAGDWKVIEAAWGAPKFYLISHIPGADYIDTNEVESEPLWNKVSDEQLKAMLAKHGIRHDTTVILYGRDVYAAARVAQIMLYAGVKDVRLLDGGWQTWSDAGLPVERGTPPKVKAEPDFGVKIPAQPQLMLDMEQARGLLHRQDASLVSIRSWPEFIGTTSGYSYIKPKGEIAGARWGHAGSDSTHMEDFHNPDGTMRSADDITAMWKAWNIKPDQQVSFYCGTGWRASETFMYARAMGWNNVSVYDGGWYEWSSDPKNPVATGERGPDSSKITLQLLTLERLQRQIPTPHPRKGRHPAQRTKYPRKPRKTARKEATQNKQQKSSRCLRLTRPDNKTIYAHNRDYQSDVSPPAQQKRENCCPCR</sequence>
<organism evidence="7 8">
    <name type="scientific">Escherichia coli</name>
    <dbReference type="NCBI Taxonomy" id="562"/>
    <lineage>
        <taxon>Bacteria</taxon>
        <taxon>Pseudomonadati</taxon>
        <taxon>Pseudomonadota</taxon>
        <taxon>Gammaproteobacteria</taxon>
        <taxon>Enterobacterales</taxon>
        <taxon>Enterobacteriaceae</taxon>
        <taxon>Escherichia</taxon>
    </lineage>
</organism>
<dbReference type="Proteomes" id="UP000372890">
    <property type="component" value="Unassembled WGS sequence"/>
</dbReference>
<feature type="compositionally biased region" description="Basic and acidic residues" evidence="4">
    <location>
        <begin position="494"/>
        <end position="509"/>
    </location>
</feature>
<protein>
    <recommendedName>
        <fullName evidence="3">Sulfurtransferase</fullName>
    </recommendedName>
</protein>
<dbReference type="GO" id="GO:0004792">
    <property type="term" value="F:thiosulfate-cyanide sulfurtransferase activity"/>
    <property type="evidence" value="ECO:0007669"/>
    <property type="project" value="InterPro"/>
</dbReference>
<dbReference type="PANTHER" id="PTHR11364">
    <property type="entry name" value="THIOSULFATE SULFERTANSFERASE"/>
    <property type="match status" value="1"/>
</dbReference>
<gene>
    <name evidence="7" type="primary">ynjE</name>
    <name evidence="7" type="ORF">NCTC9001_02763</name>
</gene>
<reference evidence="7 8" key="1">
    <citation type="submission" date="2019-03" db="EMBL/GenBank/DDBJ databases">
        <authorList>
            <consortium name="Pathogen Informatics"/>
        </authorList>
    </citation>
    <scope>NUCLEOTIDE SEQUENCE [LARGE SCALE GENOMIC DNA]</scope>
    <source>
        <strain evidence="7 8">NCTC9001</strain>
    </source>
</reference>
<dbReference type="PROSITE" id="PS51257">
    <property type="entry name" value="PROKAR_LIPOPROTEIN"/>
    <property type="match status" value="1"/>
</dbReference>
<evidence type="ECO:0000256" key="4">
    <source>
        <dbReference type="SAM" id="MobiDB-lite"/>
    </source>
</evidence>
<evidence type="ECO:0000313" key="8">
    <source>
        <dbReference type="Proteomes" id="UP000372890"/>
    </source>
</evidence>
<proteinExistence type="predicted"/>
<dbReference type="SMART" id="SM00450">
    <property type="entry name" value="RHOD"/>
    <property type="match status" value="3"/>
</dbReference>
<dbReference type="PROSITE" id="PS50206">
    <property type="entry name" value="RHODANESE_3"/>
    <property type="match status" value="3"/>
</dbReference>
<dbReference type="EMBL" id="CAADIS010000004">
    <property type="protein sequence ID" value="VFS18444.1"/>
    <property type="molecule type" value="Genomic_DNA"/>
</dbReference>
<dbReference type="Pfam" id="PF00581">
    <property type="entry name" value="Rhodanese"/>
    <property type="match status" value="3"/>
</dbReference>
<dbReference type="AlphaFoldDB" id="A0A484X4A3"/>
<feature type="chain" id="PRO_5019813086" description="Sulfurtransferase" evidence="5">
    <location>
        <begin position="24"/>
        <end position="527"/>
    </location>
</feature>
<evidence type="ECO:0000259" key="6">
    <source>
        <dbReference type="PROSITE" id="PS50206"/>
    </source>
</evidence>
<dbReference type="CDD" id="cd01448">
    <property type="entry name" value="TST_Repeat_1"/>
    <property type="match status" value="1"/>
</dbReference>
<dbReference type="PROSITE" id="PS00380">
    <property type="entry name" value="RHODANESE_1"/>
    <property type="match status" value="1"/>
</dbReference>
<dbReference type="PROSITE" id="PS00683">
    <property type="entry name" value="RHODANESE_2"/>
    <property type="match status" value="1"/>
</dbReference>
<name>A0A484X4A3_ECOLX</name>
<keyword evidence="2" id="KW-0677">Repeat</keyword>
<feature type="signal peptide" evidence="5">
    <location>
        <begin position="1"/>
        <end position="23"/>
    </location>
</feature>
<dbReference type="SUPFAM" id="SSF52821">
    <property type="entry name" value="Rhodanese/Cell cycle control phosphatase"/>
    <property type="match status" value="3"/>
</dbReference>
<dbReference type="InterPro" id="IPR001307">
    <property type="entry name" value="Thiosulphate_STrfase_CS"/>
</dbReference>
<feature type="domain" description="Rhodanese" evidence="6">
    <location>
        <begin position="36"/>
        <end position="138"/>
    </location>
</feature>
<dbReference type="InterPro" id="IPR045078">
    <property type="entry name" value="TST/MPST-like"/>
</dbReference>
<dbReference type="InterPro" id="IPR036873">
    <property type="entry name" value="Rhodanese-like_dom_sf"/>
</dbReference>
<evidence type="ECO:0000256" key="2">
    <source>
        <dbReference type="ARBA" id="ARBA00022737"/>
    </source>
</evidence>
<feature type="domain" description="Rhodanese" evidence="6">
    <location>
        <begin position="173"/>
        <end position="270"/>
    </location>
</feature>
<keyword evidence="1 3" id="KW-0808">Transferase</keyword>
<accession>A0A484X4A3</accession>